<dbReference type="Proteomes" id="UP001335720">
    <property type="component" value="Chromosome"/>
</dbReference>
<keyword evidence="2" id="KW-0288">FMN</keyword>
<dbReference type="SUPFAM" id="SSF52218">
    <property type="entry name" value="Flavoproteins"/>
    <property type="match status" value="1"/>
</dbReference>
<dbReference type="Pfam" id="PF03358">
    <property type="entry name" value="FMN_red"/>
    <property type="match status" value="1"/>
</dbReference>
<evidence type="ECO:0000259" key="3">
    <source>
        <dbReference type="Pfam" id="PF03358"/>
    </source>
</evidence>
<evidence type="ECO:0000313" key="4">
    <source>
        <dbReference type="EMBL" id="BED92492.1"/>
    </source>
</evidence>
<dbReference type="GO" id="GO:0016491">
    <property type="term" value="F:oxidoreductase activity"/>
    <property type="evidence" value="ECO:0007669"/>
    <property type="project" value="InterPro"/>
</dbReference>
<dbReference type="Gene3D" id="3.40.50.360">
    <property type="match status" value="1"/>
</dbReference>
<feature type="domain" description="NADPH-dependent FMN reductase-like" evidence="3">
    <location>
        <begin position="3"/>
        <end position="151"/>
    </location>
</feature>
<dbReference type="InterPro" id="IPR051796">
    <property type="entry name" value="ISF_SsuE-like"/>
</dbReference>
<dbReference type="InterPro" id="IPR005025">
    <property type="entry name" value="FMN_Rdtase-like_dom"/>
</dbReference>
<keyword evidence="1" id="KW-0285">Flavoprotein</keyword>
<dbReference type="EMBL" id="AP027925">
    <property type="protein sequence ID" value="BED92492.1"/>
    <property type="molecule type" value="Genomic_DNA"/>
</dbReference>
<gene>
    <name evidence="4" type="ORF">RsTaC01_0231</name>
</gene>
<dbReference type="InterPro" id="IPR029039">
    <property type="entry name" value="Flavoprotein-like_sf"/>
</dbReference>
<protein>
    <submittedName>
        <fullName evidence="4">Flavodoxin family protein</fullName>
    </submittedName>
</protein>
<sequence>MKKIFVYVGSRKGEFSNTVIYIGKILSKIKKTSNSKVSIRFFHPQNTKIENCMGCSNCFFYGKCNLDEIDDMALIKEEMLSSDIIIFGSPIYGANVSGDMKTFFDRISYWYHLFALRGKFALFVFTSCGNGVHFALNFSNSVMHFLGLNIIDLYNVIIFSPKQIDKDRDIIDKIIKTSNLLLEYLNDTKHPESNESFEMIFSAEKKYIETLENLKTSEYIYWRENKLLKCQTFSEVLNLENVYK</sequence>
<dbReference type="PANTHER" id="PTHR43278">
    <property type="entry name" value="NAD(P)H-DEPENDENT FMN-CONTAINING OXIDOREDUCTASE YWQN-RELATED"/>
    <property type="match status" value="1"/>
</dbReference>
<accession>A0AA48I2C5</accession>
<organism evidence="4">
    <name type="scientific">Candidatus Paraimprobicoccus trichonymphae</name>
    <dbReference type="NCBI Taxonomy" id="3033793"/>
    <lineage>
        <taxon>Bacteria</taxon>
        <taxon>Bacillati</taxon>
        <taxon>Bacillota</taxon>
        <taxon>Clostridia</taxon>
        <taxon>Candidatus Paraimprobicoccus</taxon>
    </lineage>
</organism>
<dbReference type="KEGG" id="ptrh:RsTaC01_0231"/>
<evidence type="ECO:0000256" key="2">
    <source>
        <dbReference type="ARBA" id="ARBA00022643"/>
    </source>
</evidence>
<name>A0AA48I2C5_9FIRM</name>
<reference evidence="4" key="1">
    <citation type="journal article" date="2023" name="ISME J.">
        <title>Emergence of putative energy parasites within Clostridia revealed by genome analysis of a novel endosymbiotic clade.</title>
        <authorList>
            <person name="Takahashi K."/>
            <person name="Kuwahara H."/>
            <person name="Horikawa Y."/>
            <person name="Izawa K."/>
            <person name="Kato D."/>
            <person name="Inagaki T."/>
            <person name="Yuki M."/>
            <person name="Ohkuma M."/>
            <person name="Hongoh Y."/>
        </authorList>
    </citation>
    <scope>NUCLEOTIDE SEQUENCE</scope>
    <source>
        <strain evidence="4">RsTa-C01</strain>
    </source>
</reference>
<proteinExistence type="predicted"/>
<evidence type="ECO:0000256" key="1">
    <source>
        <dbReference type="ARBA" id="ARBA00022630"/>
    </source>
</evidence>
<dbReference type="AlphaFoldDB" id="A0AA48I2C5"/>
<dbReference type="PANTHER" id="PTHR43278:SF4">
    <property type="entry name" value="NAD(P)H-DEPENDENT FMN-CONTAINING OXIDOREDUCTASE YWQN-RELATED"/>
    <property type="match status" value="1"/>
</dbReference>